<dbReference type="AlphaFoldDB" id="K7DZP2"/>
<dbReference type="HOGENOM" id="CLU_2072351_0_0_1"/>
<reference evidence="3" key="2">
    <citation type="submission" date="2025-08" db="UniProtKB">
        <authorList>
            <consortium name="Ensembl"/>
        </authorList>
    </citation>
    <scope>IDENTIFICATION</scope>
</reference>
<organism evidence="3 4">
    <name type="scientific">Monodelphis domestica</name>
    <name type="common">Gray short-tailed opossum</name>
    <dbReference type="NCBI Taxonomy" id="13616"/>
    <lineage>
        <taxon>Eukaryota</taxon>
        <taxon>Metazoa</taxon>
        <taxon>Chordata</taxon>
        <taxon>Craniata</taxon>
        <taxon>Vertebrata</taxon>
        <taxon>Euteleostomi</taxon>
        <taxon>Mammalia</taxon>
        <taxon>Metatheria</taxon>
        <taxon>Didelphimorphia</taxon>
        <taxon>Didelphidae</taxon>
        <taxon>Monodelphis</taxon>
    </lineage>
</organism>
<reference evidence="3 4" key="1">
    <citation type="journal article" date="2007" name="Nature">
        <title>Genome of the marsupial Monodelphis domestica reveals innovation in non-coding sequences.</title>
        <authorList>
            <person name="Mikkelsen T.S."/>
            <person name="Wakefield M.J."/>
            <person name="Aken B."/>
            <person name="Amemiya C.T."/>
            <person name="Chang J.L."/>
            <person name="Duke S."/>
            <person name="Garber M."/>
            <person name="Gentles A.J."/>
            <person name="Goodstadt L."/>
            <person name="Heger A."/>
            <person name="Jurka J."/>
            <person name="Kamal M."/>
            <person name="Mauceli E."/>
            <person name="Searle S.M."/>
            <person name="Sharpe T."/>
            <person name="Baker M.L."/>
            <person name="Batzer M.A."/>
            <person name="Benos P.V."/>
            <person name="Belov K."/>
            <person name="Clamp M."/>
            <person name="Cook A."/>
            <person name="Cuff J."/>
            <person name="Das R."/>
            <person name="Davidow L."/>
            <person name="Deakin J.E."/>
            <person name="Fazzari M.J."/>
            <person name="Glass J.L."/>
            <person name="Grabherr M."/>
            <person name="Greally J.M."/>
            <person name="Gu W."/>
            <person name="Hore T.A."/>
            <person name="Huttley G.A."/>
            <person name="Kleber M."/>
            <person name="Jirtle R.L."/>
            <person name="Koina E."/>
            <person name="Lee J.T."/>
            <person name="Mahony S."/>
            <person name="Marra M.A."/>
            <person name="Miller R.D."/>
            <person name="Nicholls R.D."/>
            <person name="Oda M."/>
            <person name="Papenfuss A.T."/>
            <person name="Parra Z.E."/>
            <person name="Pollock D.D."/>
            <person name="Ray D.A."/>
            <person name="Schein J.E."/>
            <person name="Speed T.P."/>
            <person name="Thompson K."/>
            <person name="VandeBerg J.L."/>
            <person name="Wade C.M."/>
            <person name="Walker J.A."/>
            <person name="Waters P.D."/>
            <person name="Webber C."/>
            <person name="Weidman J.R."/>
            <person name="Xie X."/>
            <person name="Zody M.C."/>
            <person name="Baldwin J."/>
            <person name="Abdouelleil A."/>
            <person name="Abdulkadir J."/>
            <person name="Abebe A."/>
            <person name="Abera B."/>
            <person name="Abreu J."/>
            <person name="Acer S.C."/>
            <person name="Aftuck L."/>
            <person name="Alexander A."/>
            <person name="An P."/>
            <person name="Anderson E."/>
            <person name="Anderson S."/>
            <person name="Arachi H."/>
            <person name="Azer M."/>
            <person name="Bachantsang P."/>
            <person name="Barry A."/>
            <person name="Bayul T."/>
            <person name="Berlin A."/>
            <person name="Bessette D."/>
            <person name="Bloom T."/>
            <person name="Bloom T."/>
            <person name="Boguslavskiy L."/>
            <person name="Bonnet C."/>
            <person name="Boukhgalter B."/>
            <person name="Bourzgui I."/>
            <person name="Brown A."/>
            <person name="Cahill P."/>
            <person name="Channer S."/>
            <person name="Cheshatsang Y."/>
            <person name="Chuda L."/>
            <person name="Citroen M."/>
            <person name="Collymore A."/>
            <person name="Cooke P."/>
            <person name="Costello M."/>
            <person name="D'Aco K."/>
            <person name="Daza R."/>
            <person name="De Haan G."/>
            <person name="DeGray S."/>
            <person name="DeMaso C."/>
            <person name="Dhargay N."/>
            <person name="Dooley K."/>
            <person name="Dooley E."/>
            <person name="Doricent M."/>
            <person name="Dorje P."/>
            <person name="Dorjee K."/>
            <person name="Dupes A."/>
            <person name="Elong R."/>
            <person name="Falk J."/>
            <person name="Farina A."/>
            <person name="Faro S."/>
            <person name="Ferguson D."/>
            <person name="Fisher S."/>
            <person name="Foley C.D."/>
            <person name="Franke A."/>
            <person name="Friedrich D."/>
            <person name="Gadbois L."/>
            <person name="Gearin G."/>
            <person name="Gearin C.R."/>
            <person name="Giannoukos G."/>
            <person name="Goode T."/>
            <person name="Graham J."/>
            <person name="Grandbois E."/>
            <person name="Grewal S."/>
            <person name="Gyaltsen K."/>
            <person name="Hafez N."/>
            <person name="Hagos B."/>
            <person name="Hall J."/>
            <person name="Henson C."/>
            <person name="Hollinger A."/>
            <person name="Honan T."/>
            <person name="Huard M.D."/>
            <person name="Hughes L."/>
            <person name="Hurhula B."/>
            <person name="Husby M.E."/>
            <person name="Kamat A."/>
            <person name="Kanga B."/>
            <person name="Kashin S."/>
            <person name="Khazanovich D."/>
            <person name="Kisner P."/>
            <person name="Lance K."/>
            <person name="Lara M."/>
            <person name="Lee W."/>
            <person name="Lennon N."/>
            <person name="Letendre F."/>
            <person name="LeVine R."/>
            <person name="Lipovsky A."/>
            <person name="Liu X."/>
            <person name="Liu J."/>
            <person name="Liu S."/>
            <person name="Lokyitsang T."/>
            <person name="Lokyitsang Y."/>
            <person name="Lubonja R."/>
            <person name="Lui A."/>
            <person name="MacDonald P."/>
            <person name="Magnisalis V."/>
            <person name="Maru K."/>
            <person name="Matthews C."/>
            <person name="McCusker W."/>
            <person name="McDonough S."/>
            <person name="Mehta T."/>
            <person name="Meldrim J."/>
            <person name="Meneus L."/>
            <person name="Mihai O."/>
            <person name="Mihalev A."/>
            <person name="Mihova T."/>
            <person name="Mittelman R."/>
            <person name="Mlenga V."/>
            <person name="Montmayeur A."/>
            <person name="Mulrain L."/>
            <person name="Navidi A."/>
            <person name="Naylor J."/>
            <person name="Negash T."/>
            <person name="Nguyen T."/>
            <person name="Nguyen N."/>
            <person name="Nicol R."/>
            <person name="Norbu C."/>
            <person name="Norbu N."/>
            <person name="Novod N."/>
            <person name="O'Neill B."/>
            <person name="Osman S."/>
            <person name="Markiewicz E."/>
            <person name="Oyono O.L."/>
            <person name="Patti C."/>
            <person name="Phunkhang P."/>
            <person name="Pierre F."/>
            <person name="Priest M."/>
            <person name="Raghuraman S."/>
            <person name="Rege F."/>
            <person name="Reyes R."/>
            <person name="Rise C."/>
            <person name="Rogov P."/>
            <person name="Ross K."/>
            <person name="Ryan E."/>
            <person name="Settipalli S."/>
            <person name="Shea T."/>
            <person name="Sherpa N."/>
            <person name="Shi L."/>
            <person name="Shih D."/>
            <person name="Sparrow T."/>
            <person name="Spaulding J."/>
            <person name="Stalker J."/>
            <person name="Stange-Thomann N."/>
            <person name="Stavropoulos S."/>
            <person name="Stone C."/>
            <person name="Strader C."/>
            <person name="Tesfaye S."/>
            <person name="Thomson T."/>
            <person name="Thoulutsang Y."/>
            <person name="Thoulutsang D."/>
            <person name="Topham K."/>
            <person name="Topping I."/>
            <person name="Tsamla T."/>
            <person name="Vassiliev H."/>
            <person name="Vo A."/>
            <person name="Wangchuk T."/>
            <person name="Wangdi T."/>
            <person name="Weiand M."/>
            <person name="Wilkinson J."/>
            <person name="Wilson A."/>
            <person name="Yadav S."/>
            <person name="Young G."/>
            <person name="Yu Q."/>
            <person name="Zembek L."/>
            <person name="Zhong D."/>
            <person name="Zimmer A."/>
            <person name="Zwirko Z."/>
            <person name="Jaffe D.B."/>
            <person name="Alvarez P."/>
            <person name="Brockman W."/>
            <person name="Butler J."/>
            <person name="Chin C."/>
            <person name="Gnerre S."/>
            <person name="MacCallum I."/>
            <person name="Graves J.A."/>
            <person name="Ponting C.P."/>
            <person name="Breen M."/>
            <person name="Samollow P.B."/>
            <person name="Lander E.S."/>
            <person name="Lindblad-Toh K."/>
        </authorList>
    </citation>
    <scope>NUCLEOTIDE SEQUENCE [LARGE SCALE GENOMIC DNA]</scope>
</reference>
<evidence type="ECO:0008006" key="5">
    <source>
        <dbReference type="Google" id="ProtNLM"/>
    </source>
</evidence>
<evidence type="ECO:0000313" key="4">
    <source>
        <dbReference type="Proteomes" id="UP000002280"/>
    </source>
</evidence>
<keyword evidence="2" id="KW-1133">Transmembrane helix</keyword>
<feature type="transmembrane region" description="Helical" evidence="2">
    <location>
        <begin position="20"/>
        <end position="38"/>
    </location>
</feature>
<dbReference type="GeneTree" id="ENSGT00940000160333"/>
<dbReference type="STRING" id="13616.ENSMODP00000038993"/>
<evidence type="ECO:0000313" key="3">
    <source>
        <dbReference type="Ensembl" id="ENSMODP00000038993.2"/>
    </source>
</evidence>
<feature type="region of interest" description="Disordered" evidence="1">
    <location>
        <begin position="78"/>
        <end position="110"/>
    </location>
</feature>
<sequence>MIMFSIISMNFFELGAAQAGYLMSYFGVLQMVVQGLLIGRLSERYSEGSLLRASILVFSSVGLGMVRLLVPRLGLPRPPASSGRAEGHHLPLQAGSGAQSPKAERPALASSRYWPKGNLDVASLTSLTEGETEASEEHPHEQQQSVVEARPPFHAGPPLGPPPKPGARSQARESVFPPLSLPGGDGGLTPRHGFCSLGQPSYGQGSRECSGWARSATGQSVAHAHAELWPLWLPLEWGGGHPLRRPGLPPPPPPGP</sequence>
<dbReference type="Ensembl" id="ENSMODT00000042102.2">
    <property type="protein sequence ID" value="ENSMODP00000038993.2"/>
    <property type="gene ID" value="ENSMODG00000029435.2"/>
</dbReference>
<accession>K7DZP2</accession>
<evidence type="ECO:0000256" key="1">
    <source>
        <dbReference type="SAM" id="MobiDB-lite"/>
    </source>
</evidence>
<dbReference type="PANTHER" id="PTHR24002">
    <property type="entry name" value="SOLUTE CARRIER FAMILY 22 MEMBER 18"/>
    <property type="match status" value="1"/>
</dbReference>
<dbReference type="InParanoid" id="K7DZP2"/>
<feature type="transmembrane region" description="Helical" evidence="2">
    <location>
        <begin position="50"/>
        <end position="70"/>
    </location>
</feature>
<feature type="compositionally biased region" description="Pro residues" evidence="1">
    <location>
        <begin position="154"/>
        <end position="165"/>
    </location>
</feature>
<name>K7DZP2_MONDO</name>
<reference evidence="3" key="3">
    <citation type="submission" date="2025-09" db="UniProtKB">
        <authorList>
            <consortium name="Ensembl"/>
        </authorList>
    </citation>
    <scope>IDENTIFICATION</scope>
</reference>
<proteinExistence type="predicted"/>
<dbReference type="Proteomes" id="UP000002280">
    <property type="component" value="Chromosome 5"/>
</dbReference>
<protein>
    <recommendedName>
        <fullName evidence="5">Solute carrier family 22 member 18</fullName>
    </recommendedName>
</protein>
<keyword evidence="2" id="KW-0472">Membrane</keyword>
<dbReference type="PANTHER" id="PTHR24002:SF3">
    <property type="entry name" value="SOLUTE CARRIER FAMILY 22 MEMBER 18"/>
    <property type="match status" value="1"/>
</dbReference>
<keyword evidence="2" id="KW-0812">Transmembrane</keyword>
<feature type="region of interest" description="Disordered" evidence="1">
    <location>
        <begin position="126"/>
        <end position="192"/>
    </location>
</feature>
<keyword evidence="4" id="KW-1185">Reference proteome</keyword>
<dbReference type="Bgee" id="ENSMODG00000029435">
    <property type="expression patterns" value="Expressed in liver and 14 other cell types or tissues"/>
</dbReference>
<dbReference type="eggNOG" id="ENOG502QT94">
    <property type="taxonomic scope" value="Eukaryota"/>
</dbReference>
<evidence type="ECO:0000256" key="2">
    <source>
        <dbReference type="SAM" id="Phobius"/>
    </source>
</evidence>